<sequence>MWEGGRRALSDLAQRIEVQEFRDMAQRLRFELGDSPLEVEKEEVNTEENSYHTRGPSVISGPFVSATAAANAFVWVRQDGGGGCSNDSGAEHSSLNGRTDRVEHRQPYTFGSAPVDGQDGGKDLYSQEESPEDDISEEKAEV</sequence>
<feature type="compositionally biased region" description="Polar residues" evidence="1">
    <location>
        <begin position="85"/>
        <end position="97"/>
    </location>
</feature>
<dbReference type="Proteomes" id="UP000070501">
    <property type="component" value="Unassembled WGS sequence"/>
</dbReference>
<feature type="region of interest" description="Disordered" evidence="1">
    <location>
        <begin position="39"/>
        <end position="58"/>
    </location>
</feature>
<evidence type="ECO:0000313" key="3">
    <source>
        <dbReference type="Proteomes" id="UP000070501"/>
    </source>
</evidence>
<dbReference type="AlphaFoldDB" id="A0A136JCP7"/>
<dbReference type="EMBL" id="KQ964246">
    <property type="protein sequence ID" value="KXJ94929.1"/>
    <property type="molecule type" value="Genomic_DNA"/>
</dbReference>
<keyword evidence="3" id="KW-1185">Reference proteome</keyword>
<evidence type="ECO:0000313" key="2">
    <source>
        <dbReference type="EMBL" id="KXJ94929.1"/>
    </source>
</evidence>
<name>A0A136JCP7_9PEZI</name>
<protein>
    <submittedName>
        <fullName evidence="2">Uncharacterized protein</fullName>
    </submittedName>
</protein>
<accession>A0A136JCP7</accession>
<dbReference type="InParanoid" id="A0A136JCP7"/>
<feature type="region of interest" description="Disordered" evidence="1">
    <location>
        <begin position="77"/>
        <end position="142"/>
    </location>
</feature>
<gene>
    <name evidence="2" type="ORF">Micbo1qcDRAFT_171375</name>
</gene>
<proteinExistence type="predicted"/>
<organism evidence="2 3">
    <name type="scientific">Microdochium bolleyi</name>
    <dbReference type="NCBI Taxonomy" id="196109"/>
    <lineage>
        <taxon>Eukaryota</taxon>
        <taxon>Fungi</taxon>
        <taxon>Dikarya</taxon>
        <taxon>Ascomycota</taxon>
        <taxon>Pezizomycotina</taxon>
        <taxon>Sordariomycetes</taxon>
        <taxon>Xylariomycetidae</taxon>
        <taxon>Xylariales</taxon>
        <taxon>Microdochiaceae</taxon>
        <taxon>Microdochium</taxon>
    </lineage>
</organism>
<reference evidence="3" key="1">
    <citation type="submission" date="2016-02" db="EMBL/GenBank/DDBJ databases">
        <title>Draft genome sequence of Microdochium bolleyi, a fungal endophyte of beachgrass.</title>
        <authorList>
            <consortium name="DOE Joint Genome Institute"/>
            <person name="David A.S."/>
            <person name="May G."/>
            <person name="Haridas S."/>
            <person name="Lim J."/>
            <person name="Wang M."/>
            <person name="Labutti K."/>
            <person name="Lipzen A."/>
            <person name="Barry K."/>
            <person name="Grigoriev I.V."/>
        </authorList>
    </citation>
    <scope>NUCLEOTIDE SEQUENCE [LARGE SCALE GENOMIC DNA]</scope>
    <source>
        <strain evidence="3">J235TASD1</strain>
    </source>
</reference>
<evidence type="ECO:0000256" key="1">
    <source>
        <dbReference type="SAM" id="MobiDB-lite"/>
    </source>
</evidence>